<dbReference type="OrthoDB" id="9812625at2"/>
<accession>A0A0C2NQS8</accession>
<organism evidence="9 10">
    <name type="scientific">Vibrio renipiscarius</name>
    <dbReference type="NCBI Taxonomy" id="1461322"/>
    <lineage>
        <taxon>Bacteria</taxon>
        <taxon>Pseudomonadati</taxon>
        <taxon>Pseudomonadota</taxon>
        <taxon>Gammaproteobacteria</taxon>
        <taxon>Vibrionales</taxon>
        <taxon>Vibrionaceae</taxon>
        <taxon>Vibrio</taxon>
    </lineage>
</organism>
<dbReference type="Gene3D" id="3.40.605.10">
    <property type="entry name" value="Aldehyde Dehydrogenase, Chain A, domain 1"/>
    <property type="match status" value="1"/>
</dbReference>
<dbReference type="GO" id="GO:0004029">
    <property type="term" value="F:aldehyde dehydrogenase (NAD+) activity"/>
    <property type="evidence" value="ECO:0007669"/>
    <property type="project" value="TreeGrafter"/>
</dbReference>
<keyword evidence="3" id="KW-0520">NAD</keyword>
<dbReference type="STRING" id="1461322.OJ16_17250"/>
<keyword evidence="2 4" id="KW-0560">Oxidoreductase</keyword>
<accession>A0A0C2NUV7</accession>
<proteinExistence type="inferred from homology"/>
<evidence type="ECO:0000256" key="4">
    <source>
        <dbReference type="PIRNR" id="PIRNR036492"/>
    </source>
</evidence>
<evidence type="ECO:0000256" key="7">
    <source>
        <dbReference type="RuleBase" id="RU003345"/>
    </source>
</evidence>
<gene>
    <name evidence="9" type="ORF">OJ16_17250</name>
</gene>
<dbReference type="InterPro" id="IPR016162">
    <property type="entry name" value="Ald_DH_N"/>
</dbReference>
<evidence type="ECO:0000259" key="8">
    <source>
        <dbReference type="Pfam" id="PF00171"/>
    </source>
</evidence>
<dbReference type="Gene3D" id="3.40.309.10">
    <property type="entry name" value="Aldehyde Dehydrogenase, Chain A, domain 2"/>
    <property type="match status" value="1"/>
</dbReference>
<comment type="similarity">
    <text evidence="1 4 7">Belongs to the aldehyde dehydrogenase family.</text>
</comment>
<reference evidence="9 10" key="1">
    <citation type="submission" date="2014-11" db="EMBL/GenBank/DDBJ databases">
        <title>Draft Genome Sequence of Vibrio piscirenalis strains CECT 8603T and CECT 8604, two marine Gammaproteobacterium isolated from cultured gilthead sea bream (Sparus aurata).</title>
        <authorList>
            <person name="Arahal D.R."/>
            <person name="Rodrigo-Torres L."/>
            <person name="Lucena T."/>
            <person name="Pujalte M.J."/>
        </authorList>
    </citation>
    <scope>NUCLEOTIDE SEQUENCE [LARGE SCALE GENOMIC DNA]</scope>
    <source>
        <strain evidence="9 10">DCR 1-4-2</strain>
    </source>
</reference>
<dbReference type="InterPro" id="IPR029510">
    <property type="entry name" value="Ald_DH_CS_GLU"/>
</dbReference>
<dbReference type="Proteomes" id="UP000031672">
    <property type="component" value="Unassembled WGS sequence"/>
</dbReference>
<dbReference type="GO" id="GO:0005737">
    <property type="term" value="C:cytoplasm"/>
    <property type="evidence" value="ECO:0007669"/>
    <property type="project" value="TreeGrafter"/>
</dbReference>
<keyword evidence="10" id="KW-1185">Reference proteome</keyword>
<protein>
    <recommendedName>
        <fullName evidence="4">Aldehyde dehydrogenase</fullName>
    </recommendedName>
</protein>
<evidence type="ECO:0000256" key="1">
    <source>
        <dbReference type="ARBA" id="ARBA00009986"/>
    </source>
</evidence>
<dbReference type="InterPro" id="IPR016163">
    <property type="entry name" value="Ald_DH_C"/>
</dbReference>
<dbReference type="EMBL" id="JTKH01000024">
    <property type="protein sequence ID" value="KII76532.1"/>
    <property type="molecule type" value="Genomic_DNA"/>
</dbReference>
<sequence length="478" mass="53695">MEKVVDLNHWQKAHVKSQEELQALFEALQTRFHAQPYLALPQRLQLLKQLKEALVSHQAALLEGLNDDYGYRSEFDSTLCDLLPSIEHIHYTCKNLKKWAKPSRRRAGLTLAPSRIKVRYQPLGVIGVMVPWNFPIFLSIAPVVTAIAAGNRVMVKLSENTPHTNQVLSKIFAQLDHHVCAIEGDVGISQHFSQLPFDHLLFTGSTKVGRLVAEQAAKNLTPVTLELGGKSPVIIAPDADIDHVASIVLMGKSLNAGQICVAPDYVLLPEDKQQAFVESYLRQYRQAYLNQPQELGMTRIINQAQFERLTSYVDDAKLKGGKVYTIDDVDLAECEMQPHLITTLSDDMWVTEEEIFGPILPIIGYRHVNQALEYIGNRPRPLAIYLMSRDQQLIEQVSQQTHSGGLCINDALLHVSAHDAPFGGIGDSGMGHYHGVEGFRRLSHAKTVLSTPSWLPRARWIIHYRVWMKKALAAMFIK</sequence>
<dbReference type="PROSITE" id="PS00687">
    <property type="entry name" value="ALDEHYDE_DEHYDR_GLU"/>
    <property type="match status" value="1"/>
</dbReference>
<evidence type="ECO:0000313" key="9">
    <source>
        <dbReference type="EMBL" id="KII76532.1"/>
    </source>
</evidence>
<evidence type="ECO:0000256" key="6">
    <source>
        <dbReference type="PROSITE-ProRule" id="PRU10007"/>
    </source>
</evidence>
<name>A0A0C2NQS8_9VIBR</name>
<evidence type="ECO:0000313" key="10">
    <source>
        <dbReference type="Proteomes" id="UP000031672"/>
    </source>
</evidence>
<evidence type="ECO:0000256" key="3">
    <source>
        <dbReference type="ARBA" id="ARBA00023027"/>
    </source>
</evidence>
<dbReference type="InterPro" id="IPR016161">
    <property type="entry name" value="Ald_DH/histidinol_DH"/>
</dbReference>
<dbReference type="GO" id="GO:0006081">
    <property type="term" value="P:aldehyde metabolic process"/>
    <property type="evidence" value="ECO:0007669"/>
    <property type="project" value="InterPro"/>
</dbReference>
<dbReference type="InterPro" id="IPR015590">
    <property type="entry name" value="Aldehyde_DH_dom"/>
</dbReference>
<feature type="active site" evidence="5">
    <location>
        <position position="260"/>
    </location>
</feature>
<dbReference type="AlphaFoldDB" id="A0A0C2NQS8"/>
<dbReference type="Pfam" id="PF00171">
    <property type="entry name" value="Aldedh"/>
    <property type="match status" value="1"/>
</dbReference>
<dbReference type="CDD" id="cd07133">
    <property type="entry name" value="ALDH_CALDH_CalB"/>
    <property type="match status" value="1"/>
</dbReference>
<evidence type="ECO:0000256" key="2">
    <source>
        <dbReference type="ARBA" id="ARBA00023002"/>
    </source>
</evidence>
<comment type="caution">
    <text evidence="9">The sequence shown here is derived from an EMBL/GenBank/DDBJ whole genome shotgun (WGS) entry which is preliminary data.</text>
</comment>
<dbReference type="InterPro" id="IPR012394">
    <property type="entry name" value="Aldehyde_DH_NAD(P)"/>
</dbReference>
<evidence type="ECO:0000256" key="5">
    <source>
        <dbReference type="PIRSR" id="PIRSR036492-1"/>
    </source>
</evidence>
<dbReference type="PANTHER" id="PTHR43570:SF20">
    <property type="entry name" value="ALDEHYDE DEHYDROGENASE ALDX-RELATED"/>
    <property type="match status" value="1"/>
</dbReference>
<feature type="active site" evidence="5 6">
    <location>
        <position position="226"/>
    </location>
</feature>
<dbReference type="PANTHER" id="PTHR43570">
    <property type="entry name" value="ALDEHYDE DEHYDROGENASE"/>
    <property type="match status" value="1"/>
</dbReference>
<feature type="domain" description="Aldehyde dehydrogenase" evidence="8">
    <location>
        <begin position="10"/>
        <end position="448"/>
    </location>
</feature>
<dbReference type="SUPFAM" id="SSF53720">
    <property type="entry name" value="ALDH-like"/>
    <property type="match status" value="1"/>
</dbReference>
<dbReference type="PIRSF" id="PIRSF036492">
    <property type="entry name" value="ALDH"/>
    <property type="match status" value="1"/>
</dbReference>
<dbReference type="RefSeq" id="WP_040992480.1">
    <property type="nucleotide sequence ID" value="NZ_JTKH01000024.1"/>
</dbReference>